<proteinExistence type="predicted"/>
<dbReference type="FunCoup" id="A0A165HKL6">
    <property type="interactions" value="146"/>
</dbReference>
<dbReference type="PROSITE" id="PS50904">
    <property type="entry name" value="PRELI_MSF1"/>
    <property type="match status" value="1"/>
</dbReference>
<dbReference type="InParanoid" id="A0A165HKL6"/>
<dbReference type="OrthoDB" id="341300at2759"/>
<protein>
    <submittedName>
        <fullName evidence="2">MSF1-domain-containing protein</fullName>
    </submittedName>
</protein>
<evidence type="ECO:0000259" key="1">
    <source>
        <dbReference type="PROSITE" id="PS50904"/>
    </source>
</evidence>
<evidence type="ECO:0000313" key="3">
    <source>
        <dbReference type="Proteomes" id="UP000077266"/>
    </source>
</evidence>
<keyword evidence="3" id="KW-1185">Reference proteome</keyword>
<evidence type="ECO:0000313" key="2">
    <source>
        <dbReference type="EMBL" id="KZV92106.1"/>
    </source>
</evidence>
<dbReference type="EMBL" id="KV426014">
    <property type="protein sequence ID" value="KZV92106.1"/>
    <property type="molecule type" value="Genomic_DNA"/>
</dbReference>
<dbReference type="InterPro" id="IPR037365">
    <property type="entry name" value="Slowmo/Ups"/>
</dbReference>
<dbReference type="PANTHER" id="PTHR11158">
    <property type="entry name" value="MSF1/PX19 RELATED"/>
    <property type="match status" value="1"/>
</dbReference>
<sequence>MKLFSQSFHYDDNWTIVALAFFLRYPNPYASHVLSCDVISREFTDAGALRTTRLILKRGNLPAWFPAGIMPRQESWVVEESEVDPHGRVVRCVTRNLDHVKSLQVIESTELKEAQDGKSTFQHTDARFVSRFGWGLTKRIEQFGAAKFKANVERSRQGISLVLRSLRELREARMHLGAGAPSLSARLDFSGYSAMASSSRSSFHTEFTPES</sequence>
<feature type="domain" description="PRELI/MSF1" evidence="1">
    <location>
        <begin position="1"/>
        <end position="171"/>
    </location>
</feature>
<dbReference type="Pfam" id="PF04707">
    <property type="entry name" value="PRELI"/>
    <property type="match status" value="1"/>
</dbReference>
<organism evidence="2 3">
    <name type="scientific">Exidia glandulosa HHB12029</name>
    <dbReference type="NCBI Taxonomy" id="1314781"/>
    <lineage>
        <taxon>Eukaryota</taxon>
        <taxon>Fungi</taxon>
        <taxon>Dikarya</taxon>
        <taxon>Basidiomycota</taxon>
        <taxon>Agaricomycotina</taxon>
        <taxon>Agaricomycetes</taxon>
        <taxon>Auriculariales</taxon>
        <taxon>Exidiaceae</taxon>
        <taxon>Exidia</taxon>
    </lineage>
</organism>
<name>A0A165HKL6_EXIGL</name>
<reference evidence="2 3" key="1">
    <citation type="journal article" date="2016" name="Mol. Biol. Evol.">
        <title>Comparative Genomics of Early-Diverging Mushroom-Forming Fungi Provides Insights into the Origins of Lignocellulose Decay Capabilities.</title>
        <authorList>
            <person name="Nagy L.G."/>
            <person name="Riley R."/>
            <person name="Tritt A."/>
            <person name="Adam C."/>
            <person name="Daum C."/>
            <person name="Floudas D."/>
            <person name="Sun H."/>
            <person name="Yadav J.S."/>
            <person name="Pangilinan J."/>
            <person name="Larsson K.H."/>
            <person name="Matsuura K."/>
            <person name="Barry K."/>
            <person name="Labutti K."/>
            <person name="Kuo R."/>
            <person name="Ohm R.A."/>
            <person name="Bhattacharya S.S."/>
            <person name="Shirouzu T."/>
            <person name="Yoshinaga Y."/>
            <person name="Martin F.M."/>
            <person name="Grigoriev I.V."/>
            <person name="Hibbett D.S."/>
        </authorList>
    </citation>
    <scope>NUCLEOTIDE SEQUENCE [LARGE SCALE GENOMIC DNA]</scope>
    <source>
        <strain evidence="2 3">HHB12029</strain>
    </source>
</reference>
<accession>A0A165HKL6</accession>
<dbReference type="GO" id="GO:0005758">
    <property type="term" value="C:mitochondrial intermembrane space"/>
    <property type="evidence" value="ECO:0007669"/>
    <property type="project" value="InterPro"/>
</dbReference>
<dbReference type="Proteomes" id="UP000077266">
    <property type="component" value="Unassembled WGS sequence"/>
</dbReference>
<dbReference type="AlphaFoldDB" id="A0A165HKL6"/>
<dbReference type="STRING" id="1314781.A0A165HKL6"/>
<dbReference type="InterPro" id="IPR006797">
    <property type="entry name" value="PRELI/MSF1_dom"/>
</dbReference>
<gene>
    <name evidence="2" type="ORF">EXIGLDRAFT_647640</name>
</gene>